<dbReference type="Proteomes" id="UP000298355">
    <property type="component" value="Unassembled WGS sequence"/>
</dbReference>
<feature type="signal peptide" evidence="1">
    <location>
        <begin position="1"/>
        <end position="24"/>
    </location>
</feature>
<evidence type="ECO:0008006" key="4">
    <source>
        <dbReference type="Google" id="ProtNLM"/>
    </source>
</evidence>
<evidence type="ECO:0000256" key="1">
    <source>
        <dbReference type="SAM" id="SignalP"/>
    </source>
</evidence>
<organism evidence="2 3">
    <name type="scientific">Cryobacterium breve</name>
    <dbReference type="NCBI Taxonomy" id="1259258"/>
    <lineage>
        <taxon>Bacteria</taxon>
        <taxon>Bacillati</taxon>
        <taxon>Actinomycetota</taxon>
        <taxon>Actinomycetes</taxon>
        <taxon>Micrococcales</taxon>
        <taxon>Microbacteriaceae</taxon>
        <taxon>Cryobacterium</taxon>
    </lineage>
</organism>
<dbReference type="RefSeq" id="WP_134364659.1">
    <property type="nucleotide sequence ID" value="NZ_SOGJ01000035.1"/>
</dbReference>
<name>A0ABY2IXP5_9MICO</name>
<evidence type="ECO:0000313" key="2">
    <source>
        <dbReference type="EMBL" id="TFC95116.1"/>
    </source>
</evidence>
<feature type="chain" id="PRO_5046171109" description="DUF4349 domain-containing protein" evidence="1">
    <location>
        <begin position="25"/>
        <end position="264"/>
    </location>
</feature>
<proteinExistence type="predicted"/>
<accession>A0ABY2IXP5</accession>
<dbReference type="PROSITE" id="PS51257">
    <property type="entry name" value="PROKAR_LIPOPROTEIN"/>
    <property type="match status" value="1"/>
</dbReference>
<comment type="caution">
    <text evidence="2">The sequence shown here is derived from an EMBL/GenBank/DDBJ whole genome shotgun (WGS) entry which is preliminary data.</text>
</comment>
<gene>
    <name evidence="2" type="ORF">E3O65_15680</name>
</gene>
<keyword evidence="1" id="KW-0732">Signal</keyword>
<keyword evidence="3" id="KW-1185">Reference proteome</keyword>
<dbReference type="EMBL" id="SOGJ01000035">
    <property type="protein sequence ID" value="TFC95116.1"/>
    <property type="molecule type" value="Genomic_DNA"/>
</dbReference>
<sequence>MFPALRPAAVVLLVLGLTGCTAVAEPRPASSAGVAAGVAAAVAGEAGSDLGNGRPTVTFDGLLVRRRVVVAIRSQDAADLSVLRGRLARAGARLRLPLLDVSPTVLDADVLEQLGPQLIVALPEGGTVGDAGTILDLVSSSGGALPAGVQFHIAPVLVHDLRLTVRTDEPVALQEAIDREGILADALGDYRTSSGNGELRIDYTGPLLSDDLIRSIRVGIAGPARAGADDVSVSPRSTEGIGVQMETEPVPGAVPTPSVHGHTG</sequence>
<protein>
    <recommendedName>
        <fullName evidence="4">DUF4349 domain-containing protein</fullName>
    </recommendedName>
</protein>
<evidence type="ECO:0000313" key="3">
    <source>
        <dbReference type="Proteomes" id="UP000298355"/>
    </source>
</evidence>
<reference evidence="2 3" key="1">
    <citation type="submission" date="2019-03" db="EMBL/GenBank/DDBJ databases">
        <title>Genomics of glacier-inhabiting Cryobacterium strains.</title>
        <authorList>
            <person name="Liu Q."/>
            <person name="Xin Y.-H."/>
        </authorList>
    </citation>
    <scope>NUCLEOTIDE SEQUENCE [LARGE SCALE GENOMIC DNA]</scope>
    <source>
        <strain evidence="2 3">TMT4-23</strain>
    </source>
</reference>